<evidence type="ECO:0000256" key="3">
    <source>
        <dbReference type="ARBA" id="ARBA00023125"/>
    </source>
</evidence>
<evidence type="ECO:0000259" key="6">
    <source>
        <dbReference type="PROSITE" id="PS50931"/>
    </source>
</evidence>
<accession>A0A1E2UPW3</accession>
<dbReference type="PROSITE" id="PS50931">
    <property type="entry name" value="HTH_LYSR"/>
    <property type="match status" value="1"/>
</dbReference>
<dbReference type="PANTHER" id="PTHR30346:SF26">
    <property type="entry name" value="HYDROGEN PEROXIDE-INDUCIBLE GENES ACTIVATOR"/>
    <property type="match status" value="1"/>
</dbReference>
<evidence type="ECO:0000256" key="4">
    <source>
        <dbReference type="ARBA" id="ARBA00023159"/>
    </source>
</evidence>
<proteinExistence type="inferred from homology"/>
<evidence type="ECO:0000256" key="5">
    <source>
        <dbReference type="ARBA" id="ARBA00023163"/>
    </source>
</evidence>
<dbReference type="GO" id="GO:0003700">
    <property type="term" value="F:DNA-binding transcription factor activity"/>
    <property type="evidence" value="ECO:0007669"/>
    <property type="project" value="InterPro"/>
</dbReference>
<keyword evidence="2" id="KW-0805">Transcription regulation</keyword>
<dbReference type="RefSeq" id="WP_069004284.1">
    <property type="nucleotide sequence ID" value="NZ_LVJW01000003.1"/>
</dbReference>
<organism evidence="7 8">
    <name type="scientific">Candidatus Thiodiazotropha endoloripes</name>
    <dbReference type="NCBI Taxonomy" id="1818881"/>
    <lineage>
        <taxon>Bacteria</taxon>
        <taxon>Pseudomonadati</taxon>
        <taxon>Pseudomonadota</taxon>
        <taxon>Gammaproteobacteria</taxon>
        <taxon>Chromatiales</taxon>
        <taxon>Sedimenticolaceae</taxon>
        <taxon>Candidatus Thiodiazotropha</taxon>
    </lineage>
</organism>
<dbReference type="InterPro" id="IPR005119">
    <property type="entry name" value="LysR_subst-bd"/>
</dbReference>
<evidence type="ECO:0000256" key="2">
    <source>
        <dbReference type="ARBA" id="ARBA00023015"/>
    </source>
</evidence>
<dbReference type="GO" id="GO:0032993">
    <property type="term" value="C:protein-DNA complex"/>
    <property type="evidence" value="ECO:0007669"/>
    <property type="project" value="TreeGrafter"/>
</dbReference>
<dbReference type="STRING" id="1818881.A3196_07165"/>
<keyword evidence="3" id="KW-0238">DNA-binding</keyword>
<dbReference type="PRINTS" id="PR00039">
    <property type="entry name" value="HTHLYSR"/>
</dbReference>
<dbReference type="Proteomes" id="UP000094849">
    <property type="component" value="Unassembled WGS sequence"/>
</dbReference>
<keyword evidence="8" id="KW-1185">Reference proteome</keyword>
<dbReference type="InterPro" id="IPR036388">
    <property type="entry name" value="WH-like_DNA-bd_sf"/>
</dbReference>
<reference evidence="7 8" key="1">
    <citation type="submission" date="2016-03" db="EMBL/GenBank/DDBJ databases">
        <title>Chemosynthetic sulphur-oxidizing symbionts of marine invertebrate animals are capable of nitrogen fixation.</title>
        <authorList>
            <person name="Petersen J.M."/>
            <person name="Kemper A."/>
            <person name="Gruber-Vodicka H."/>
            <person name="Cardini U."/>
            <person name="Geest Mvander."/>
            <person name="Kleiner M."/>
            <person name="Bulgheresi S."/>
            <person name="Fussmann M."/>
            <person name="Herbold C."/>
            <person name="Seah B.K.B."/>
            <person name="Antony C.Paul."/>
            <person name="Liu D."/>
            <person name="Belitz A."/>
            <person name="Weber M."/>
        </authorList>
    </citation>
    <scope>NUCLEOTIDE SEQUENCE [LARGE SCALE GENOMIC DNA]</scope>
    <source>
        <strain evidence="7">G_D</strain>
    </source>
</reference>
<feature type="domain" description="HTH lysR-type" evidence="6">
    <location>
        <begin position="1"/>
        <end position="58"/>
    </location>
</feature>
<sequence length="318" mass="34550">MTLNELRYIVAVAQKRHFGHAAEACYVSQPTLSVAVKKLEEELGVGLFERGQGEVSLTAAGERIVAQAQRVLEEAGTIRQLASQSVDQLDGPLRVGAIYTVGPYLFPKLIPVLNSRAGDMSLIIKENFTANLTEQLKQGELDVVVISLPYEEPGIVTRPLYEESFSVLMRVNHPLAAHDTISVDQLEKEAVLILGEGHCFREQVKAICPGCLQHTNGEISLQKSLEGGSLETIRYMVASGIGISILPDSAIGGDSLRWDLLTTRPLTQESPKRCIAMAWRKSFPRPRAVELLGESIRASDLNGVSLVDGEPAVELAVG</sequence>
<comment type="caution">
    <text evidence="7">The sequence shown here is derived from an EMBL/GenBank/DDBJ whole genome shotgun (WGS) entry which is preliminary data.</text>
</comment>
<dbReference type="CDD" id="cd08411">
    <property type="entry name" value="PBP2_OxyR"/>
    <property type="match status" value="1"/>
</dbReference>
<dbReference type="Pfam" id="PF00126">
    <property type="entry name" value="HTH_1"/>
    <property type="match status" value="1"/>
</dbReference>
<dbReference type="FunFam" id="1.10.10.10:FF:000001">
    <property type="entry name" value="LysR family transcriptional regulator"/>
    <property type="match status" value="1"/>
</dbReference>
<comment type="similarity">
    <text evidence="1">Belongs to the LysR transcriptional regulatory family.</text>
</comment>
<protein>
    <submittedName>
        <fullName evidence="7">LysR family transcriptional regulator</fullName>
    </submittedName>
</protein>
<dbReference type="PANTHER" id="PTHR30346">
    <property type="entry name" value="TRANSCRIPTIONAL DUAL REGULATOR HCAR-RELATED"/>
    <property type="match status" value="1"/>
</dbReference>
<dbReference type="Gene3D" id="3.40.190.10">
    <property type="entry name" value="Periplasmic binding protein-like II"/>
    <property type="match status" value="2"/>
</dbReference>
<keyword evidence="4" id="KW-0010">Activator</keyword>
<dbReference type="InterPro" id="IPR000847">
    <property type="entry name" value="LysR_HTH_N"/>
</dbReference>
<keyword evidence="5" id="KW-0804">Transcription</keyword>
<dbReference type="EMBL" id="LVJZ01000003">
    <property type="protein sequence ID" value="ODB96554.1"/>
    <property type="molecule type" value="Genomic_DNA"/>
</dbReference>
<dbReference type="GO" id="GO:0003677">
    <property type="term" value="F:DNA binding"/>
    <property type="evidence" value="ECO:0007669"/>
    <property type="project" value="UniProtKB-KW"/>
</dbReference>
<evidence type="ECO:0000313" key="7">
    <source>
        <dbReference type="EMBL" id="ODB96554.1"/>
    </source>
</evidence>
<name>A0A1E2UPW3_9GAMM</name>
<dbReference type="AlphaFoldDB" id="A0A1E2UPW3"/>
<evidence type="ECO:0000256" key="1">
    <source>
        <dbReference type="ARBA" id="ARBA00009437"/>
    </source>
</evidence>
<gene>
    <name evidence="7" type="ORF">A3196_07165</name>
</gene>
<evidence type="ECO:0000313" key="8">
    <source>
        <dbReference type="Proteomes" id="UP000094849"/>
    </source>
</evidence>
<dbReference type="Pfam" id="PF03466">
    <property type="entry name" value="LysR_substrate"/>
    <property type="match status" value="1"/>
</dbReference>
<dbReference type="OrthoDB" id="9775392at2"/>
<dbReference type="SUPFAM" id="SSF46785">
    <property type="entry name" value="Winged helix' DNA-binding domain"/>
    <property type="match status" value="1"/>
</dbReference>
<dbReference type="Gene3D" id="1.10.10.10">
    <property type="entry name" value="Winged helix-like DNA-binding domain superfamily/Winged helix DNA-binding domain"/>
    <property type="match status" value="1"/>
</dbReference>
<dbReference type="InterPro" id="IPR036390">
    <property type="entry name" value="WH_DNA-bd_sf"/>
</dbReference>
<dbReference type="SUPFAM" id="SSF53850">
    <property type="entry name" value="Periplasmic binding protein-like II"/>
    <property type="match status" value="1"/>
</dbReference>